<feature type="non-terminal residue" evidence="2">
    <location>
        <position position="1"/>
    </location>
</feature>
<dbReference type="EMBL" id="QJKJ01010764">
    <property type="protein sequence ID" value="RDX72795.1"/>
    <property type="molecule type" value="Genomic_DNA"/>
</dbReference>
<name>A0A371F3H5_MUCPR</name>
<dbReference type="AlphaFoldDB" id="A0A371F3H5"/>
<evidence type="ECO:0000313" key="2">
    <source>
        <dbReference type="EMBL" id="RDX72795.1"/>
    </source>
</evidence>
<evidence type="ECO:0000313" key="3">
    <source>
        <dbReference type="Proteomes" id="UP000257109"/>
    </source>
</evidence>
<accession>A0A371F3H5</accession>
<dbReference type="Proteomes" id="UP000257109">
    <property type="component" value="Unassembled WGS sequence"/>
</dbReference>
<organism evidence="2 3">
    <name type="scientific">Mucuna pruriens</name>
    <name type="common">Velvet bean</name>
    <name type="synonym">Dolichos pruriens</name>
    <dbReference type="NCBI Taxonomy" id="157652"/>
    <lineage>
        <taxon>Eukaryota</taxon>
        <taxon>Viridiplantae</taxon>
        <taxon>Streptophyta</taxon>
        <taxon>Embryophyta</taxon>
        <taxon>Tracheophyta</taxon>
        <taxon>Spermatophyta</taxon>
        <taxon>Magnoliopsida</taxon>
        <taxon>eudicotyledons</taxon>
        <taxon>Gunneridae</taxon>
        <taxon>Pentapetalae</taxon>
        <taxon>rosids</taxon>
        <taxon>fabids</taxon>
        <taxon>Fabales</taxon>
        <taxon>Fabaceae</taxon>
        <taxon>Papilionoideae</taxon>
        <taxon>50 kb inversion clade</taxon>
        <taxon>NPAAA clade</taxon>
        <taxon>indigoferoid/millettioid clade</taxon>
        <taxon>Phaseoleae</taxon>
        <taxon>Mucuna</taxon>
    </lineage>
</organism>
<feature type="compositionally biased region" description="Basic and acidic residues" evidence="1">
    <location>
        <begin position="18"/>
        <end position="36"/>
    </location>
</feature>
<gene>
    <name evidence="2" type="ORF">CR513_47672</name>
</gene>
<reference evidence="2" key="1">
    <citation type="submission" date="2018-05" db="EMBL/GenBank/DDBJ databases">
        <title>Draft genome of Mucuna pruriens seed.</title>
        <authorList>
            <person name="Nnadi N.E."/>
            <person name="Vos R."/>
            <person name="Hasami M.H."/>
            <person name="Devisetty U.K."/>
            <person name="Aguiy J.C."/>
        </authorList>
    </citation>
    <scope>NUCLEOTIDE SEQUENCE [LARGE SCALE GENOMIC DNA]</scope>
    <source>
        <strain evidence="2">JCA_2017</strain>
    </source>
</reference>
<sequence length="99" mass="11425">MVLRRLCEGWVPTGPPYDHGRPKDESHQLHPDGRDRQIPQQRLCRAAFGLAQPQGTQTFRSSKREERPKRRVDLELKYQVFIPSTPVESHCSKKHAAPT</sequence>
<keyword evidence="3" id="KW-1185">Reference proteome</keyword>
<feature type="region of interest" description="Disordered" evidence="1">
    <location>
        <begin position="11"/>
        <end position="36"/>
    </location>
</feature>
<proteinExistence type="predicted"/>
<protein>
    <submittedName>
        <fullName evidence="2">Uncharacterized protein</fullName>
    </submittedName>
</protein>
<comment type="caution">
    <text evidence="2">The sequence shown here is derived from an EMBL/GenBank/DDBJ whole genome shotgun (WGS) entry which is preliminary data.</text>
</comment>
<evidence type="ECO:0000256" key="1">
    <source>
        <dbReference type="SAM" id="MobiDB-lite"/>
    </source>
</evidence>